<dbReference type="Pfam" id="PF13513">
    <property type="entry name" value="HEAT_EZ"/>
    <property type="match status" value="1"/>
</dbReference>
<dbReference type="InterPro" id="IPR050693">
    <property type="entry name" value="Hsp70_NEF-Inhibitors"/>
</dbReference>
<protein>
    <recommendedName>
        <fullName evidence="3">Nucleotide exchange factor Fes1 domain-containing protein</fullName>
    </recommendedName>
</protein>
<evidence type="ECO:0000256" key="1">
    <source>
        <dbReference type="ARBA" id="ARBA00022737"/>
    </source>
</evidence>
<dbReference type="PROSITE" id="PS50077">
    <property type="entry name" value="HEAT_REPEAT"/>
    <property type="match status" value="1"/>
</dbReference>
<reference evidence="4" key="1">
    <citation type="submission" date="2020-11" db="EMBL/GenBank/DDBJ databases">
        <authorList>
            <person name="Tran Van P."/>
        </authorList>
    </citation>
    <scope>NUCLEOTIDE SEQUENCE</scope>
</reference>
<dbReference type="GO" id="GO:0000774">
    <property type="term" value="F:adenyl-nucleotide exchange factor activity"/>
    <property type="evidence" value="ECO:0007669"/>
    <property type="project" value="TreeGrafter"/>
</dbReference>
<dbReference type="InterPro" id="IPR016024">
    <property type="entry name" value="ARM-type_fold"/>
</dbReference>
<feature type="domain" description="Nucleotide exchange factor Fes1" evidence="3">
    <location>
        <begin position="45"/>
        <end position="135"/>
    </location>
</feature>
<evidence type="ECO:0000259" key="3">
    <source>
        <dbReference type="Pfam" id="PF08609"/>
    </source>
</evidence>
<feature type="repeat" description="HEAT" evidence="2">
    <location>
        <begin position="183"/>
        <end position="220"/>
    </location>
</feature>
<sequence>MSSDSGRIGEGDNLSTNNMGFLPAIEYQAGNVTIAENQPRQPQSLQDLLRFTVEASSMGQEPATSPLVGPMDEDRRQFLEQTLRSMTVDIVEVLSKAIEVLKRASSLSSEDDPTECEEAFQEIMDHVDNIDNANDFHKIGGFCIFTPCLNSVHSGLRWRAADLLAELAQNNPYCQQKVLEAKLMPVLISLLNSDPNEQVRIKSLYALSTLIRECNEALEEFRQNDGFSALLKALQSGVDKLKIKASFLISSLNQAWVKNELHRLGFVPVFVNLISEEVNPCTEHLLSALLNLVASHEASQVECRGTKLELRETLSRLIEGQGPKEEFREVCEYARQLSLILFDGDEVDK</sequence>
<dbReference type="SMART" id="SM00185">
    <property type="entry name" value="ARM"/>
    <property type="match status" value="2"/>
</dbReference>
<dbReference type="GO" id="GO:0005783">
    <property type="term" value="C:endoplasmic reticulum"/>
    <property type="evidence" value="ECO:0007669"/>
    <property type="project" value="TreeGrafter"/>
</dbReference>
<evidence type="ECO:0000256" key="2">
    <source>
        <dbReference type="PROSITE-ProRule" id="PRU00103"/>
    </source>
</evidence>
<dbReference type="SUPFAM" id="SSF48371">
    <property type="entry name" value="ARM repeat"/>
    <property type="match status" value="1"/>
</dbReference>
<evidence type="ECO:0000313" key="4">
    <source>
        <dbReference type="EMBL" id="CAD7201427.1"/>
    </source>
</evidence>
<dbReference type="PANTHER" id="PTHR19316:SF18">
    <property type="entry name" value="HSP70-BINDING PROTEIN 1"/>
    <property type="match status" value="1"/>
</dbReference>
<name>A0A7R8ZDK1_TIMDO</name>
<dbReference type="Pfam" id="PF08609">
    <property type="entry name" value="Fes1"/>
    <property type="match status" value="1"/>
</dbReference>
<dbReference type="Gene3D" id="1.25.10.10">
    <property type="entry name" value="Leucine-rich Repeat Variant"/>
    <property type="match status" value="1"/>
</dbReference>
<dbReference type="InterPro" id="IPR021133">
    <property type="entry name" value="HEAT_type_2"/>
</dbReference>
<dbReference type="EMBL" id="OA568353">
    <property type="protein sequence ID" value="CAD7201427.1"/>
    <property type="molecule type" value="Genomic_DNA"/>
</dbReference>
<dbReference type="InterPro" id="IPR013918">
    <property type="entry name" value="Nucleotide_exch_fac_Fes1"/>
</dbReference>
<organism evidence="4">
    <name type="scientific">Timema douglasi</name>
    <name type="common">Walking stick</name>
    <dbReference type="NCBI Taxonomy" id="61478"/>
    <lineage>
        <taxon>Eukaryota</taxon>
        <taxon>Metazoa</taxon>
        <taxon>Ecdysozoa</taxon>
        <taxon>Arthropoda</taxon>
        <taxon>Hexapoda</taxon>
        <taxon>Insecta</taxon>
        <taxon>Pterygota</taxon>
        <taxon>Neoptera</taxon>
        <taxon>Polyneoptera</taxon>
        <taxon>Phasmatodea</taxon>
        <taxon>Timematodea</taxon>
        <taxon>Timematoidea</taxon>
        <taxon>Timematidae</taxon>
        <taxon>Timema</taxon>
    </lineage>
</organism>
<proteinExistence type="predicted"/>
<dbReference type="InterPro" id="IPR011989">
    <property type="entry name" value="ARM-like"/>
</dbReference>
<dbReference type="AlphaFoldDB" id="A0A7R8ZDK1"/>
<dbReference type="PANTHER" id="PTHR19316">
    <property type="entry name" value="PROTEIN FOLDING REGULATOR"/>
    <property type="match status" value="1"/>
</dbReference>
<gene>
    <name evidence="4" type="ORF">TDIB3V08_LOCUS7626</name>
</gene>
<dbReference type="InterPro" id="IPR000225">
    <property type="entry name" value="Armadillo"/>
</dbReference>
<accession>A0A7R8ZDK1</accession>
<keyword evidence="1" id="KW-0677">Repeat</keyword>